<evidence type="ECO:0000313" key="2">
    <source>
        <dbReference type="Proteomes" id="UP000250235"/>
    </source>
</evidence>
<sequence>MRIRPPVFETSICDVKYHVSLALSVIPRGSWGDVARRFTMIRWALSVIPMGSWGDVARRFTMIRWSPPAADVAAAARCHHRKSRSDHSGEEIPSVKFSLSFLVQTGEGIGIPIVDRIRRPKPSTVEVPISS</sequence>
<organism evidence="1 2">
    <name type="scientific">Dorcoceras hygrometricum</name>
    <dbReference type="NCBI Taxonomy" id="472368"/>
    <lineage>
        <taxon>Eukaryota</taxon>
        <taxon>Viridiplantae</taxon>
        <taxon>Streptophyta</taxon>
        <taxon>Embryophyta</taxon>
        <taxon>Tracheophyta</taxon>
        <taxon>Spermatophyta</taxon>
        <taxon>Magnoliopsida</taxon>
        <taxon>eudicotyledons</taxon>
        <taxon>Gunneridae</taxon>
        <taxon>Pentapetalae</taxon>
        <taxon>asterids</taxon>
        <taxon>lamiids</taxon>
        <taxon>Lamiales</taxon>
        <taxon>Gesneriaceae</taxon>
        <taxon>Didymocarpoideae</taxon>
        <taxon>Trichosporeae</taxon>
        <taxon>Loxocarpinae</taxon>
        <taxon>Dorcoceras</taxon>
    </lineage>
</organism>
<gene>
    <name evidence="1" type="ORF">F511_41541</name>
</gene>
<dbReference type="AlphaFoldDB" id="A0A2Z7BCZ8"/>
<reference evidence="1 2" key="1">
    <citation type="journal article" date="2015" name="Proc. Natl. Acad. Sci. U.S.A.">
        <title>The resurrection genome of Boea hygrometrica: A blueprint for survival of dehydration.</title>
        <authorList>
            <person name="Xiao L."/>
            <person name="Yang G."/>
            <person name="Zhang L."/>
            <person name="Yang X."/>
            <person name="Zhao S."/>
            <person name="Ji Z."/>
            <person name="Zhou Q."/>
            <person name="Hu M."/>
            <person name="Wang Y."/>
            <person name="Chen M."/>
            <person name="Xu Y."/>
            <person name="Jin H."/>
            <person name="Xiao X."/>
            <person name="Hu G."/>
            <person name="Bao F."/>
            <person name="Hu Y."/>
            <person name="Wan P."/>
            <person name="Li L."/>
            <person name="Deng X."/>
            <person name="Kuang T."/>
            <person name="Xiang C."/>
            <person name="Zhu J.K."/>
            <person name="Oliver M.J."/>
            <person name="He Y."/>
        </authorList>
    </citation>
    <scope>NUCLEOTIDE SEQUENCE [LARGE SCALE GENOMIC DNA]</scope>
    <source>
        <strain evidence="2">cv. XS01</strain>
    </source>
</reference>
<dbReference type="Proteomes" id="UP000250235">
    <property type="component" value="Unassembled WGS sequence"/>
</dbReference>
<protein>
    <submittedName>
        <fullName evidence="1">Uncharacterized protein</fullName>
    </submittedName>
</protein>
<dbReference type="EMBL" id="KV008807">
    <property type="protein sequence ID" value="KZV29939.1"/>
    <property type="molecule type" value="Genomic_DNA"/>
</dbReference>
<evidence type="ECO:0000313" key="1">
    <source>
        <dbReference type="EMBL" id="KZV29939.1"/>
    </source>
</evidence>
<accession>A0A2Z7BCZ8</accession>
<keyword evidence="2" id="KW-1185">Reference proteome</keyword>
<proteinExistence type="predicted"/>
<name>A0A2Z7BCZ8_9LAMI</name>